<accession>X0RWI2</accession>
<feature type="non-terminal residue" evidence="9">
    <location>
        <position position="231"/>
    </location>
</feature>
<dbReference type="InterPro" id="IPR050407">
    <property type="entry name" value="Geranylgeranyl_reductase"/>
</dbReference>
<dbReference type="GO" id="GO:0008654">
    <property type="term" value="P:phospholipid biosynthetic process"/>
    <property type="evidence" value="ECO:0007669"/>
    <property type="project" value="UniProtKB-KW"/>
</dbReference>
<proteinExistence type="predicted"/>
<dbReference type="PRINTS" id="PR00420">
    <property type="entry name" value="RNGMNOXGNASE"/>
</dbReference>
<keyword evidence="6" id="KW-1208">Phospholipid metabolism</keyword>
<dbReference type="EMBL" id="BARS01008809">
    <property type="protein sequence ID" value="GAF67376.1"/>
    <property type="molecule type" value="Genomic_DNA"/>
</dbReference>
<gene>
    <name evidence="9" type="ORF">S01H1_16714</name>
</gene>
<dbReference type="SUPFAM" id="SSF51905">
    <property type="entry name" value="FAD/NAD(P)-binding domain"/>
    <property type="match status" value="1"/>
</dbReference>
<keyword evidence="5" id="KW-0594">Phospholipid biosynthesis</keyword>
<evidence type="ECO:0000256" key="4">
    <source>
        <dbReference type="ARBA" id="ARBA00023098"/>
    </source>
</evidence>
<keyword evidence="4" id="KW-0443">Lipid metabolism</keyword>
<dbReference type="InterPro" id="IPR011777">
    <property type="entry name" value="Geranylgeranyl_Rdtase_fam"/>
</dbReference>
<dbReference type="Pfam" id="PF22578">
    <property type="entry name" value="GGR_cat"/>
    <property type="match status" value="1"/>
</dbReference>
<feature type="domain" description="FAD/NAD(P)-binding" evidence="7">
    <location>
        <begin position="2"/>
        <end position="157"/>
    </location>
</feature>
<evidence type="ECO:0008006" key="10">
    <source>
        <dbReference type="Google" id="ProtNLM"/>
    </source>
</evidence>
<dbReference type="PANTHER" id="PTHR42685:SF18">
    <property type="entry name" value="DIGERANYLGERANYLGLYCEROPHOSPHOLIPID REDUCTASE"/>
    <property type="match status" value="1"/>
</dbReference>
<dbReference type="PANTHER" id="PTHR42685">
    <property type="entry name" value="GERANYLGERANYL DIPHOSPHATE REDUCTASE"/>
    <property type="match status" value="1"/>
</dbReference>
<name>X0RWI2_9ZZZZ</name>
<dbReference type="Gene3D" id="3.50.50.60">
    <property type="entry name" value="FAD/NAD(P)-binding domain"/>
    <property type="match status" value="1"/>
</dbReference>
<evidence type="ECO:0000256" key="3">
    <source>
        <dbReference type="ARBA" id="ARBA00023002"/>
    </source>
</evidence>
<evidence type="ECO:0000259" key="7">
    <source>
        <dbReference type="Pfam" id="PF07992"/>
    </source>
</evidence>
<dbReference type="NCBIfam" id="TIGR02032">
    <property type="entry name" value="GG-red-SF"/>
    <property type="match status" value="1"/>
</dbReference>
<feature type="domain" description="Digeranylgeranylglycerophospholipid reductase catalytic" evidence="8">
    <location>
        <begin position="175"/>
        <end position="226"/>
    </location>
</feature>
<evidence type="ECO:0000256" key="2">
    <source>
        <dbReference type="ARBA" id="ARBA00022630"/>
    </source>
</evidence>
<reference evidence="9" key="1">
    <citation type="journal article" date="2014" name="Front. Microbiol.">
        <title>High frequency of phylogenetically diverse reductive dehalogenase-homologous genes in deep subseafloor sedimentary metagenomes.</title>
        <authorList>
            <person name="Kawai M."/>
            <person name="Futagami T."/>
            <person name="Toyoda A."/>
            <person name="Takaki Y."/>
            <person name="Nishi S."/>
            <person name="Hori S."/>
            <person name="Arai W."/>
            <person name="Tsubouchi T."/>
            <person name="Morono Y."/>
            <person name="Uchiyama I."/>
            <person name="Ito T."/>
            <person name="Fujiyama A."/>
            <person name="Inagaki F."/>
            <person name="Takami H."/>
        </authorList>
    </citation>
    <scope>NUCLEOTIDE SEQUENCE</scope>
    <source>
        <strain evidence="9">Expedition CK06-06</strain>
    </source>
</reference>
<keyword evidence="3" id="KW-0560">Oxidoreductase</keyword>
<organism evidence="9">
    <name type="scientific">marine sediment metagenome</name>
    <dbReference type="NCBI Taxonomy" id="412755"/>
    <lineage>
        <taxon>unclassified sequences</taxon>
        <taxon>metagenomes</taxon>
        <taxon>ecological metagenomes</taxon>
    </lineage>
</organism>
<evidence type="ECO:0000256" key="5">
    <source>
        <dbReference type="ARBA" id="ARBA00023209"/>
    </source>
</evidence>
<keyword evidence="1" id="KW-0444">Lipid biosynthesis</keyword>
<evidence type="ECO:0000256" key="6">
    <source>
        <dbReference type="ARBA" id="ARBA00023264"/>
    </source>
</evidence>
<evidence type="ECO:0000313" key="9">
    <source>
        <dbReference type="EMBL" id="GAF67376.1"/>
    </source>
</evidence>
<dbReference type="GO" id="GO:0016628">
    <property type="term" value="F:oxidoreductase activity, acting on the CH-CH group of donors, NAD or NADP as acceptor"/>
    <property type="evidence" value="ECO:0007669"/>
    <property type="project" value="InterPro"/>
</dbReference>
<comment type="caution">
    <text evidence="9">The sequence shown here is derived from an EMBL/GenBank/DDBJ whole genome shotgun (WGS) entry which is preliminary data.</text>
</comment>
<dbReference type="InterPro" id="IPR054715">
    <property type="entry name" value="GGR_cat"/>
</dbReference>
<keyword evidence="2" id="KW-0285">Flavoprotein</keyword>
<dbReference type="InterPro" id="IPR023753">
    <property type="entry name" value="FAD/NAD-binding_dom"/>
</dbReference>
<sequence length="231" mass="24988">MYDVVVVGAGPAGSMTAKTAAEKGLEVLLLERELEVGVPDKCGEFLPSLQEMRRLAPDVSDLEGLFDPPDFCIVNRTKYVKFVFPNEVEIAVPFQGLVIERKLFDKHLANEAARAGADVAPLTRVVDLLEGGRGVKAKNTDGAIDIPAKTVACADGAYSLIARRAGLPVSRDPLDYGIGYQYEMVNVDHDPYCVDMYLGEDIAPGAYAWIIPKGDDVANVGTGVRPPYMKE</sequence>
<evidence type="ECO:0000259" key="8">
    <source>
        <dbReference type="Pfam" id="PF22578"/>
    </source>
</evidence>
<evidence type="ECO:0000256" key="1">
    <source>
        <dbReference type="ARBA" id="ARBA00022516"/>
    </source>
</evidence>
<dbReference type="AlphaFoldDB" id="X0RWI2"/>
<dbReference type="Pfam" id="PF07992">
    <property type="entry name" value="Pyr_redox_2"/>
    <property type="match status" value="1"/>
</dbReference>
<protein>
    <recommendedName>
        <fullName evidence="10">FAD-binding domain-containing protein</fullName>
    </recommendedName>
</protein>
<dbReference type="InterPro" id="IPR036188">
    <property type="entry name" value="FAD/NAD-bd_sf"/>
</dbReference>